<dbReference type="InterPro" id="IPR013083">
    <property type="entry name" value="Znf_RING/FYVE/PHD"/>
</dbReference>
<evidence type="ECO:0008006" key="3">
    <source>
        <dbReference type="Google" id="ProtNLM"/>
    </source>
</evidence>
<dbReference type="EMBL" id="OV651814">
    <property type="protein sequence ID" value="CAH1106165.1"/>
    <property type="molecule type" value="Genomic_DNA"/>
</dbReference>
<evidence type="ECO:0000313" key="1">
    <source>
        <dbReference type="EMBL" id="CAH1106165.1"/>
    </source>
</evidence>
<dbReference type="Proteomes" id="UP001153636">
    <property type="component" value="Chromosome 2"/>
</dbReference>
<organism evidence="1 2">
    <name type="scientific">Psylliodes chrysocephalus</name>
    <dbReference type="NCBI Taxonomy" id="3402493"/>
    <lineage>
        <taxon>Eukaryota</taxon>
        <taxon>Metazoa</taxon>
        <taxon>Ecdysozoa</taxon>
        <taxon>Arthropoda</taxon>
        <taxon>Hexapoda</taxon>
        <taxon>Insecta</taxon>
        <taxon>Pterygota</taxon>
        <taxon>Neoptera</taxon>
        <taxon>Endopterygota</taxon>
        <taxon>Coleoptera</taxon>
        <taxon>Polyphaga</taxon>
        <taxon>Cucujiformia</taxon>
        <taxon>Chrysomeloidea</taxon>
        <taxon>Chrysomelidae</taxon>
        <taxon>Galerucinae</taxon>
        <taxon>Alticini</taxon>
        <taxon>Psylliodes</taxon>
    </lineage>
</organism>
<name>A0A9P0CUM8_9CUCU</name>
<dbReference type="AlphaFoldDB" id="A0A9P0CUM8"/>
<proteinExistence type="predicted"/>
<dbReference type="Gene3D" id="3.30.40.10">
    <property type="entry name" value="Zinc/RING finger domain, C3HC4 (zinc finger)"/>
    <property type="match status" value="1"/>
</dbReference>
<accession>A0A9P0CUM8</accession>
<dbReference type="SUPFAM" id="SSF57903">
    <property type="entry name" value="FYVE/PHD zinc finger"/>
    <property type="match status" value="1"/>
</dbReference>
<evidence type="ECO:0000313" key="2">
    <source>
        <dbReference type="Proteomes" id="UP001153636"/>
    </source>
</evidence>
<protein>
    <recommendedName>
        <fullName evidence="3">Zinc finger PHD-type domain-containing protein</fullName>
    </recommendedName>
</protein>
<dbReference type="OrthoDB" id="6766179at2759"/>
<dbReference type="InterPro" id="IPR011011">
    <property type="entry name" value="Znf_FYVE_PHD"/>
</dbReference>
<reference evidence="1" key="1">
    <citation type="submission" date="2022-01" db="EMBL/GenBank/DDBJ databases">
        <authorList>
            <person name="King R."/>
        </authorList>
    </citation>
    <scope>NUCLEOTIDE SEQUENCE</scope>
</reference>
<gene>
    <name evidence="1" type="ORF">PSYICH_LOCUS6483</name>
</gene>
<sequence length="173" mass="19557">MSSKTCTKKCNLGISQESRTVTCDGCKNELHENCRGLSSTELRCIPLKTRNLIFMCDGCRQGFKLLPQLMQQIADLDKEVSSIRNQMNNAPNVEGNNSDVESLCHEVNDSLIRSRNIMLYNIDESLSPNIAKRVKQDIVGVKNVLSGMNINTENMKSWSEKWTRKKAYNGYCS</sequence>
<keyword evidence="2" id="KW-1185">Reference proteome</keyword>